<dbReference type="GO" id="GO:0030154">
    <property type="term" value="P:cell differentiation"/>
    <property type="evidence" value="ECO:0007669"/>
    <property type="project" value="Ensembl"/>
</dbReference>
<feature type="domain" description="P-type" evidence="7">
    <location>
        <begin position="29"/>
        <end position="72"/>
    </location>
</feature>
<evidence type="ECO:0000256" key="2">
    <source>
        <dbReference type="ARBA" id="ARBA00022525"/>
    </source>
</evidence>
<reference evidence="8" key="2">
    <citation type="submission" date="2025-09" db="UniProtKB">
        <authorList>
            <consortium name="Ensembl"/>
        </authorList>
    </citation>
    <scope>IDENTIFICATION</scope>
</reference>
<feature type="disulfide bond" evidence="5">
    <location>
        <begin position="51"/>
        <end position="68"/>
    </location>
</feature>
<reference evidence="8" key="1">
    <citation type="submission" date="2025-08" db="UniProtKB">
        <authorList>
            <consortium name="Ensembl"/>
        </authorList>
    </citation>
    <scope>IDENTIFICATION</scope>
</reference>
<dbReference type="GO" id="GO:0008285">
    <property type="term" value="P:negative regulation of cell population proliferation"/>
    <property type="evidence" value="ECO:0007669"/>
    <property type="project" value="Ensembl"/>
</dbReference>
<gene>
    <name evidence="8" type="primary">TFF1</name>
</gene>
<keyword evidence="9" id="KW-1185">Reference proteome</keyword>
<dbReference type="InterPro" id="IPR000519">
    <property type="entry name" value="P_trefoil_dom"/>
</dbReference>
<dbReference type="AlphaFoldDB" id="A0A8C9A6P4"/>
<dbReference type="PROSITE" id="PS00025">
    <property type="entry name" value="P_TREFOIL_1"/>
    <property type="match status" value="1"/>
</dbReference>
<dbReference type="InterPro" id="IPR044913">
    <property type="entry name" value="P_trefoil_dom_sf"/>
</dbReference>
<feature type="disulfide bond" evidence="5">
    <location>
        <begin position="31"/>
        <end position="57"/>
    </location>
</feature>
<keyword evidence="3 6" id="KW-0732">Signal</keyword>
<proteinExistence type="predicted"/>
<evidence type="ECO:0000256" key="3">
    <source>
        <dbReference type="ARBA" id="ARBA00022729"/>
    </source>
</evidence>
<dbReference type="PANTHER" id="PTHR13826">
    <property type="entry name" value="INTESTINAL TREFOIL FACTOR-RELATED"/>
    <property type="match status" value="1"/>
</dbReference>
<accession>A0A8C9A6P4</accession>
<dbReference type="Gene3D" id="4.10.110.10">
    <property type="entry name" value="Spasmolytic Protein, domain 1"/>
    <property type="match status" value="1"/>
</dbReference>
<feature type="chain" id="PRO_5034506517" evidence="6">
    <location>
        <begin position="30"/>
        <end position="84"/>
    </location>
</feature>
<keyword evidence="2" id="KW-0964">Secreted</keyword>
<dbReference type="GO" id="GO:0008283">
    <property type="term" value="P:cell population proliferation"/>
    <property type="evidence" value="ECO:0007669"/>
    <property type="project" value="Ensembl"/>
</dbReference>
<dbReference type="CDD" id="cd00111">
    <property type="entry name" value="Trefoil"/>
    <property type="match status" value="1"/>
</dbReference>
<dbReference type="InterPro" id="IPR017957">
    <property type="entry name" value="P_trefoil_CS"/>
</dbReference>
<evidence type="ECO:0000256" key="1">
    <source>
        <dbReference type="ARBA" id="ARBA00004613"/>
    </source>
</evidence>
<dbReference type="Pfam" id="PF00088">
    <property type="entry name" value="Trefoil"/>
    <property type="match status" value="1"/>
</dbReference>
<evidence type="ECO:0000313" key="9">
    <source>
        <dbReference type="Proteomes" id="UP000694414"/>
    </source>
</evidence>
<dbReference type="GeneTree" id="ENSGT00940000162623"/>
<dbReference type="SUPFAM" id="SSF57492">
    <property type="entry name" value="Trefoil"/>
    <property type="match status" value="1"/>
</dbReference>
<dbReference type="Proteomes" id="UP000694414">
    <property type="component" value="Unplaced"/>
</dbReference>
<dbReference type="PRINTS" id="PR00680">
    <property type="entry name" value="PTREFOIL"/>
</dbReference>
<sequence length="84" mass="8895">EATMEHKAVCALVVVVSLALSALVQDAAGTCSVLPQERVNCGFPGVTSSQCESKGCCFDDAVAGYPWCFYPKTTDGPPEEECEF</sequence>
<dbReference type="FunFam" id="4.10.110.10:FF:000001">
    <property type="entry name" value="Trefoil factor 3"/>
    <property type="match status" value="1"/>
</dbReference>
<evidence type="ECO:0000256" key="6">
    <source>
        <dbReference type="SAM" id="SignalP"/>
    </source>
</evidence>
<dbReference type="InterPro" id="IPR017994">
    <property type="entry name" value="P_trefoil_chordata"/>
</dbReference>
<protein>
    <submittedName>
        <fullName evidence="8">Trefoil factor 1</fullName>
    </submittedName>
</protein>
<evidence type="ECO:0000259" key="7">
    <source>
        <dbReference type="PROSITE" id="PS51448"/>
    </source>
</evidence>
<evidence type="ECO:0000256" key="4">
    <source>
        <dbReference type="ARBA" id="ARBA00023157"/>
    </source>
</evidence>
<dbReference type="Ensembl" id="ENSPSMT00000033704.1">
    <property type="protein sequence ID" value="ENSPSMP00000029200.1"/>
    <property type="gene ID" value="ENSPSMG00000020281.1"/>
</dbReference>
<dbReference type="SMART" id="SM00018">
    <property type="entry name" value="PD"/>
    <property type="match status" value="1"/>
</dbReference>
<name>A0A8C9A6P4_PROSS</name>
<evidence type="ECO:0000256" key="5">
    <source>
        <dbReference type="PROSITE-ProRule" id="PRU00779"/>
    </source>
</evidence>
<dbReference type="PROSITE" id="PS51448">
    <property type="entry name" value="P_TREFOIL_2"/>
    <property type="match status" value="1"/>
</dbReference>
<feature type="signal peptide" evidence="6">
    <location>
        <begin position="1"/>
        <end position="29"/>
    </location>
</feature>
<comment type="subcellular location">
    <subcellularLocation>
        <location evidence="1">Secreted</location>
    </subcellularLocation>
</comment>
<organism evidence="8 9">
    <name type="scientific">Prolemur simus</name>
    <name type="common">Greater bamboo lemur</name>
    <name type="synonym">Hapalemur simus</name>
    <dbReference type="NCBI Taxonomy" id="1328070"/>
    <lineage>
        <taxon>Eukaryota</taxon>
        <taxon>Metazoa</taxon>
        <taxon>Chordata</taxon>
        <taxon>Craniata</taxon>
        <taxon>Vertebrata</taxon>
        <taxon>Euteleostomi</taxon>
        <taxon>Mammalia</taxon>
        <taxon>Eutheria</taxon>
        <taxon>Euarchontoglires</taxon>
        <taxon>Primates</taxon>
        <taxon>Strepsirrhini</taxon>
        <taxon>Lemuriformes</taxon>
        <taxon>Lemuridae</taxon>
        <taxon>Prolemur</taxon>
    </lineage>
</organism>
<dbReference type="GO" id="GO:0005615">
    <property type="term" value="C:extracellular space"/>
    <property type="evidence" value="ECO:0007669"/>
    <property type="project" value="TreeGrafter"/>
</dbReference>
<feature type="disulfide bond" evidence="5">
    <location>
        <begin position="41"/>
        <end position="56"/>
    </location>
</feature>
<dbReference type="GO" id="GO:0030277">
    <property type="term" value="P:maintenance of gastrointestinal epithelium"/>
    <property type="evidence" value="ECO:0007669"/>
    <property type="project" value="TreeGrafter"/>
</dbReference>
<keyword evidence="4 5" id="KW-1015">Disulfide bond</keyword>
<evidence type="ECO:0000313" key="8">
    <source>
        <dbReference type="Ensembl" id="ENSPSMP00000029200.1"/>
    </source>
</evidence>
<dbReference type="PANTHER" id="PTHR13826:SF18">
    <property type="entry name" value="TREFOIL FACTOR 1"/>
    <property type="match status" value="1"/>
</dbReference>